<name>A0AAC9AZD4_SPHMC</name>
<dbReference type="GO" id="GO:0003677">
    <property type="term" value="F:DNA binding"/>
    <property type="evidence" value="ECO:0007669"/>
    <property type="project" value="UniProtKB-UniRule"/>
</dbReference>
<feature type="DNA-binding region" description="H-T-H motif" evidence="2">
    <location>
        <begin position="18"/>
        <end position="37"/>
    </location>
</feature>
<dbReference type="InterPro" id="IPR036271">
    <property type="entry name" value="Tet_transcr_reg_TetR-rel_C_sf"/>
</dbReference>
<dbReference type="Gene3D" id="1.10.10.60">
    <property type="entry name" value="Homeodomain-like"/>
    <property type="match status" value="1"/>
</dbReference>
<geneLocation type="plasmid" evidence="4 5">
    <name>unnamed1</name>
</geneLocation>
<evidence type="ECO:0000256" key="2">
    <source>
        <dbReference type="PROSITE-ProRule" id="PRU00335"/>
    </source>
</evidence>
<reference evidence="4 5" key="2">
    <citation type="journal article" date="2016" name="Genome Announc.">
        <title>Complete Genome Sequence of Sphingopyxis macrogoltabida Strain 203N (NBRC 111659), a Polyethylene Glycol Degrader.</title>
        <authorList>
            <person name="Ohtsubo Y."/>
            <person name="Nonoyama S."/>
            <person name="Nagata Y."/>
            <person name="Numata M."/>
            <person name="Tsuchikane K."/>
            <person name="Hosoyama A."/>
            <person name="Yamazoe A."/>
            <person name="Tsuda M."/>
            <person name="Fujita N."/>
            <person name="Kawai F."/>
        </authorList>
    </citation>
    <scope>NUCLEOTIDE SEQUENCE [LARGE SCALE GENOMIC DNA]</scope>
    <source>
        <strain evidence="4 5">203N</strain>
    </source>
</reference>
<dbReference type="InterPro" id="IPR009057">
    <property type="entry name" value="Homeodomain-like_sf"/>
</dbReference>
<dbReference type="SUPFAM" id="SSF48498">
    <property type="entry name" value="Tetracyclin repressor-like, C-terminal domain"/>
    <property type="match status" value="1"/>
</dbReference>
<dbReference type="SUPFAM" id="SSF46689">
    <property type="entry name" value="Homeodomain-like"/>
    <property type="match status" value="1"/>
</dbReference>
<evidence type="ECO:0000313" key="4">
    <source>
        <dbReference type="EMBL" id="AMU92650.1"/>
    </source>
</evidence>
<dbReference type="PROSITE" id="PS50977">
    <property type="entry name" value="HTH_TETR_2"/>
    <property type="match status" value="1"/>
</dbReference>
<dbReference type="Pfam" id="PF00440">
    <property type="entry name" value="TetR_N"/>
    <property type="match status" value="1"/>
</dbReference>
<organism evidence="4 5">
    <name type="scientific">Sphingopyxis macrogoltabida</name>
    <name type="common">Sphingomonas macrogoltabidus</name>
    <dbReference type="NCBI Taxonomy" id="33050"/>
    <lineage>
        <taxon>Bacteria</taxon>
        <taxon>Pseudomonadati</taxon>
        <taxon>Pseudomonadota</taxon>
        <taxon>Alphaproteobacteria</taxon>
        <taxon>Sphingomonadales</taxon>
        <taxon>Sphingomonadaceae</taxon>
        <taxon>Sphingopyxis</taxon>
    </lineage>
</organism>
<dbReference type="InterPro" id="IPR015292">
    <property type="entry name" value="Tscrpt_reg_YbiH_C"/>
</dbReference>
<accession>A0AAC9AZD4</accession>
<keyword evidence="1 2" id="KW-0238">DNA-binding</keyword>
<protein>
    <recommendedName>
        <fullName evidence="3">HTH tetR-type domain-containing protein</fullName>
    </recommendedName>
</protein>
<dbReference type="Proteomes" id="UP000076088">
    <property type="component" value="Plasmid unnamed1"/>
</dbReference>
<dbReference type="EMBL" id="CP013345">
    <property type="protein sequence ID" value="AMU92650.1"/>
    <property type="molecule type" value="Genomic_DNA"/>
</dbReference>
<evidence type="ECO:0000259" key="3">
    <source>
        <dbReference type="PROSITE" id="PS50977"/>
    </source>
</evidence>
<sequence>MLDVAIEHFGRRGLEGASTRAIAADADTPMSSITYHFSGKNGLYLAAAEHISASLGERLRPAIEQVAVICADGIDVAAARASLHAIFGRMVEVMVSEDTAAFARFIVREQAEPTEAFDRIYAGAMGQILARVAAMLRVIAGNALDEIEARIRAMTLVGQILVFRVARATVLAETGWNNMAAPETAIIKATVLDNLDAIFDRLERRSSL</sequence>
<keyword evidence="5" id="KW-1185">Reference proteome</keyword>
<feature type="domain" description="HTH tetR-type" evidence="3">
    <location>
        <begin position="1"/>
        <end position="55"/>
    </location>
</feature>
<dbReference type="AlphaFoldDB" id="A0AAC9AZD4"/>
<gene>
    <name evidence="4" type="ORF">ATM17_30805</name>
</gene>
<proteinExistence type="predicted"/>
<dbReference type="Gene3D" id="1.10.357.10">
    <property type="entry name" value="Tetracycline Repressor, domain 2"/>
    <property type="match status" value="1"/>
</dbReference>
<evidence type="ECO:0000313" key="5">
    <source>
        <dbReference type="Proteomes" id="UP000076088"/>
    </source>
</evidence>
<keyword evidence="4" id="KW-0614">Plasmid</keyword>
<reference evidence="5" key="1">
    <citation type="submission" date="2015-11" db="EMBL/GenBank/DDBJ databases">
        <title>Complete genome sequence of a polyethylene-glycol degrader Sphingopyxis macrogoltabida 203N (NBRC 111659).</title>
        <authorList>
            <person name="Yoshiyuki O."/>
            <person name="Shouta N."/>
            <person name="Nagata Y."/>
            <person name="Numata M."/>
            <person name="Tsuchikane K."/>
            <person name="Hosoyama A."/>
            <person name="Yamazoe A."/>
            <person name="Tsuda M."/>
            <person name="Fujita N."/>
            <person name="Kawai F."/>
        </authorList>
    </citation>
    <scope>NUCLEOTIDE SEQUENCE [LARGE SCALE GENOMIC DNA]</scope>
    <source>
        <strain evidence="5">203N</strain>
        <plasmid evidence="5">unnamed1</plasmid>
    </source>
</reference>
<evidence type="ECO:0000256" key="1">
    <source>
        <dbReference type="ARBA" id="ARBA00023125"/>
    </source>
</evidence>
<dbReference type="Pfam" id="PF09209">
    <property type="entry name" value="CecR_C"/>
    <property type="match status" value="1"/>
</dbReference>
<dbReference type="InterPro" id="IPR001647">
    <property type="entry name" value="HTH_TetR"/>
</dbReference>
<dbReference type="RefSeq" id="WP_054734772.1">
    <property type="nucleotide sequence ID" value="NZ_CP009430.1"/>
</dbReference>